<evidence type="ECO:0000256" key="3">
    <source>
        <dbReference type="ARBA" id="ARBA00022989"/>
    </source>
</evidence>
<dbReference type="GO" id="GO:0016020">
    <property type="term" value="C:membrane"/>
    <property type="evidence" value="ECO:0007669"/>
    <property type="project" value="UniProtKB-SubCell"/>
</dbReference>
<dbReference type="STRING" id="1209072.GCA_000766945_03317"/>
<dbReference type="InterPro" id="IPR052719">
    <property type="entry name" value="CvpA-like"/>
</dbReference>
<dbReference type="RefSeq" id="WP_094983603.1">
    <property type="nucleotide sequence ID" value="NZ_NHNI01000001.1"/>
</dbReference>
<gene>
    <name evidence="6" type="ORF">CBP51_01570</name>
</gene>
<keyword evidence="2 5" id="KW-0812">Transmembrane</keyword>
<keyword evidence="7" id="KW-1185">Reference proteome</keyword>
<dbReference type="Pfam" id="PF02674">
    <property type="entry name" value="Colicin_V"/>
    <property type="match status" value="1"/>
</dbReference>
<evidence type="ECO:0000313" key="7">
    <source>
        <dbReference type="Proteomes" id="UP000216101"/>
    </source>
</evidence>
<dbReference type="GO" id="GO:0009403">
    <property type="term" value="P:toxin biosynthetic process"/>
    <property type="evidence" value="ECO:0007669"/>
    <property type="project" value="InterPro"/>
</dbReference>
<protein>
    <submittedName>
        <fullName evidence="6">Colicin V production CvpA</fullName>
    </submittedName>
</protein>
<organism evidence="6 7">
    <name type="scientific">Cellvibrio mixtus</name>
    <dbReference type="NCBI Taxonomy" id="39650"/>
    <lineage>
        <taxon>Bacteria</taxon>
        <taxon>Pseudomonadati</taxon>
        <taxon>Pseudomonadota</taxon>
        <taxon>Gammaproteobacteria</taxon>
        <taxon>Cellvibrionales</taxon>
        <taxon>Cellvibrionaceae</taxon>
        <taxon>Cellvibrio</taxon>
    </lineage>
</organism>
<dbReference type="EMBL" id="NHNI01000001">
    <property type="protein sequence ID" value="OZY85763.1"/>
    <property type="molecule type" value="Genomic_DNA"/>
</dbReference>
<dbReference type="PANTHER" id="PTHR36926:SF1">
    <property type="entry name" value="COLICIN V PRODUCTION PROTEIN"/>
    <property type="match status" value="1"/>
</dbReference>
<proteinExistence type="predicted"/>
<keyword evidence="4 5" id="KW-0472">Membrane</keyword>
<sequence>MNWADWAIIAIFSLSCLIGLIRGFVREALSLVIWVAAVLVAKMFGGQFEYLLANQIETPSVRLMTAYAVLFVATLLLGAMASYLIGALVRATGLSGTDRLLGMVFGAARAFIVVMALLILLPAFLPVNQDEWWHEALLIPHFLACEEWARSAYEQVSQWWMTLFGSLDSPEKV</sequence>
<dbReference type="PANTHER" id="PTHR36926">
    <property type="entry name" value="COLICIN V PRODUCTION PROTEIN"/>
    <property type="match status" value="1"/>
</dbReference>
<evidence type="ECO:0000256" key="2">
    <source>
        <dbReference type="ARBA" id="ARBA00022692"/>
    </source>
</evidence>
<evidence type="ECO:0000256" key="5">
    <source>
        <dbReference type="SAM" id="Phobius"/>
    </source>
</evidence>
<feature type="transmembrane region" description="Helical" evidence="5">
    <location>
        <begin position="65"/>
        <end position="88"/>
    </location>
</feature>
<name>A0A266Q7A4_9GAMM</name>
<feature type="transmembrane region" description="Helical" evidence="5">
    <location>
        <begin position="6"/>
        <end position="25"/>
    </location>
</feature>
<dbReference type="InterPro" id="IPR003825">
    <property type="entry name" value="Colicin-V_CvpA"/>
</dbReference>
<evidence type="ECO:0000313" key="6">
    <source>
        <dbReference type="EMBL" id="OZY85763.1"/>
    </source>
</evidence>
<dbReference type="AlphaFoldDB" id="A0A266Q7A4"/>
<reference evidence="7" key="1">
    <citation type="submission" date="2017-05" db="EMBL/GenBank/DDBJ databases">
        <authorList>
            <person name="Barney B.M."/>
        </authorList>
    </citation>
    <scope>NUCLEOTIDE SEQUENCE [LARGE SCALE GENOMIC DNA]</scope>
    <source>
        <strain evidence="7">PSBB022</strain>
    </source>
</reference>
<feature type="transmembrane region" description="Helical" evidence="5">
    <location>
        <begin position="32"/>
        <end position="53"/>
    </location>
</feature>
<evidence type="ECO:0000256" key="1">
    <source>
        <dbReference type="ARBA" id="ARBA00004141"/>
    </source>
</evidence>
<dbReference type="Proteomes" id="UP000216101">
    <property type="component" value="Unassembled WGS sequence"/>
</dbReference>
<evidence type="ECO:0000256" key="4">
    <source>
        <dbReference type="ARBA" id="ARBA00023136"/>
    </source>
</evidence>
<feature type="transmembrane region" description="Helical" evidence="5">
    <location>
        <begin position="100"/>
        <end position="125"/>
    </location>
</feature>
<comment type="caution">
    <text evidence="6">The sequence shown here is derived from an EMBL/GenBank/DDBJ whole genome shotgun (WGS) entry which is preliminary data.</text>
</comment>
<accession>A0A266Q7A4</accession>
<keyword evidence="3 5" id="KW-1133">Transmembrane helix</keyword>
<comment type="subcellular location">
    <subcellularLocation>
        <location evidence="1">Membrane</location>
        <topology evidence="1">Multi-pass membrane protein</topology>
    </subcellularLocation>
</comment>